<evidence type="ECO:0000313" key="7">
    <source>
        <dbReference type="EMBL" id="KYP37234.1"/>
    </source>
</evidence>
<dbReference type="STRING" id="3821.A0A151R3S3"/>
<dbReference type="PANTHER" id="PTHR33076">
    <property type="entry name" value="NON-SPECIFIC LIPID-TRANSFER PROTEIN 2-RELATED"/>
    <property type="match status" value="1"/>
</dbReference>
<dbReference type="SUPFAM" id="SSF47699">
    <property type="entry name" value="Bifunctional inhibitor/lipid-transfer protein/seed storage 2S albumin"/>
    <property type="match status" value="1"/>
</dbReference>
<dbReference type="InterPro" id="IPR016140">
    <property type="entry name" value="Bifunc_inhib/LTP/seed_store"/>
</dbReference>
<keyword evidence="2 4" id="KW-0813">Transport</keyword>
<comment type="similarity">
    <text evidence="1 4">Belongs to the plant LTP family.</text>
</comment>
<reference evidence="7" key="1">
    <citation type="journal article" date="2012" name="Nat. Biotechnol.">
        <title>Draft genome sequence of pigeonpea (Cajanus cajan), an orphan legume crop of resource-poor farmers.</title>
        <authorList>
            <person name="Varshney R.K."/>
            <person name="Chen W."/>
            <person name="Li Y."/>
            <person name="Bharti A.K."/>
            <person name="Saxena R.K."/>
            <person name="Schlueter J.A."/>
            <person name="Donoghue M.T."/>
            <person name="Azam S."/>
            <person name="Fan G."/>
            <person name="Whaley A.M."/>
            <person name="Farmer A.D."/>
            <person name="Sheridan J."/>
            <person name="Iwata A."/>
            <person name="Tuteja R."/>
            <person name="Penmetsa R.V."/>
            <person name="Wu W."/>
            <person name="Upadhyaya H.D."/>
            <person name="Yang S.P."/>
            <person name="Shah T."/>
            <person name="Saxena K.B."/>
            <person name="Michael T."/>
            <person name="McCombie W.R."/>
            <person name="Yang B."/>
            <person name="Zhang G."/>
            <person name="Yang H."/>
            <person name="Wang J."/>
            <person name="Spillane C."/>
            <person name="Cook D.R."/>
            <person name="May G.D."/>
            <person name="Xu X."/>
            <person name="Jackson S.A."/>
        </authorList>
    </citation>
    <scope>NUCLEOTIDE SEQUENCE [LARGE SCALE GENOMIC DNA]</scope>
</reference>
<dbReference type="OMA" id="TSINCNG"/>
<evidence type="ECO:0000256" key="4">
    <source>
        <dbReference type="RuleBase" id="RU000628"/>
    </source>
</evidence>
<keyword evidence="3" id="KW-1015">Disulfide bond</keyword>
<dbReference type="FunFam" id="1.10.110.10:FF:000002">
    <property type="entry name" value="Non-specific lipid-transfer protein"/>
    <property type="match status" value="1"/>
</dbReference>
<dbReference type="GO" id="GO:0008289">
    <property type="term" value="F:lipid binding"/>
    <property type="evidence" value="ECO:0007669"/>
    <property type="project" value="UniProtKB-KW"/>
</dbReference>
<comment type="function">
    <text evidence="4">Plant non-specific lipid-transfer proteins transfer phospholipids as well as galactolipids across membranes. May play a role in wax or cutin deposition in the cell walls of expanding epidermal cells and certain secretory tissues.</text>
</comment>
<dbReference type="Proteomes" id="UP000075243">
    <property type="component" value="Unassembled WGS sequence"/>
</dbReference>
<organism evidence="7 8">
    <name type="scientific">Cajanus cajan</name>
    <name type="common">Pigeon pea</name>
    <name type="synonym">Cajanus indicus</name>
    <dbReference type="NCBI Taxonomy" id="3821"/>
    <lineage>
        <taxon>Eukaryota</taxon>
        <taxon>Viridiplantae</taxon>
        <taxon>Streptophyta</taxon>
        <taxon>Embryophyta</taxon>
        <taxon>Tracheophyta</taxon>
        <taxon>Spermatophyta</taxon>
        <taxon>Magnoliopsida</taxon>
        <taxon>eudicotyledons</taxon>
        <taxon>Gunneridae</taxon>
        <taxon>Pentapetalae</taxon>
        <taxon>rosids</taxon>
        <taxon>fabids</taxon>
        <taxon>Fabales</taxon>
        <taxon>Fabaceae</taxon>
        <taxon>Papilionoideae</taxon>
        <taxon>50 kb inversion clade</taxon>
        <taxon>NPAAA clade</taxon>
        <taxon>indigoferoid/millettioid clade</taxon>
        <taxon>Phaseoleae</taxon>
        <taxon>Cajanus</taxon>
    </lineage>
</organism>
<feature type="signal peptide" evidence="5">
    <location>
        <begin position="1"/>
        <end position="25"/>
    </location>
</feature>
<dbReference type="AlphaFoldDB" id="A0A151R3S3"/>
<dbReference type="Pfam" id="PF00234">
    <property type="entry name" value="Tryp_alpha_amyl"/>
    <property type="match status" value="1"/>
</dbReference>
<evidence type="ECO:0000259" key="6">
    <source>
        <dbReference type="SMART" id="SM00499"/>
    </source>
</evidence>
<name>A0A151R3S3_CAJCA</name>
<dbReference type="PRINTS" id="PR00382">
    <property type="entry name" value="LIPIDTRNSFER"/>
</dbReference>
<evidence type="ECO:0000313" key="8">
    <source>
        <dbReference type="Proteomes" id="UP000075243"/>
    </source>
</evidence>
<dbReference type="InterPro" id="IPR036312">
    <property type="entry name" value="Bifun_inhib/LTP/seed_sf"/>
</dbReference>
<feature type="domain" description="Bifunctional inhibitor/plant lipid transfer protein/seed storage helical" evidence="6">
    <location>
        <begin position="28"/>
        <end position="112"/>
    </location>
</feature>
<accession>A0A151R3S3</accession>
<keyword evidence="4" id="KW-0446">Lipid-binding</keyword>
<proteinExistence type="inferred from homology"/>
<keyword evidence="8" id="KW-1185">Reference proteome</keyword>
<sequence>MASFLRLSCVVLVCMVVVGAHTAEAITCGQVQSSLAPCLGYLQNGGVVPPRCCSGVRSIVNTARTTADRRLACNCLKSAAAAIRRLNPTNAQTLPGKCGVSIPYKISTSTNCARYVSM</sequence>
<feature type="chain" id="PRO_5007587681" description="Non-specific lipid-transfer protein" evidence="5">
    <location>
        <begin position="26"/>
        <end position="118"/>
    </location>
</feature>
<evidence type="ECO:0000256" key="5">
    <source>
        <dbReference type="SAM" id="SignalP"/>
    </source>
</evidence>
<dbReference type="GO" id="GO:0006869">
    <property type="term" value="P:lipid transport"/>
    <property type="evidence" value="ECO:0007669"/>
    <property type="project" value="InterPro"/>
</dbReference>
<protein>
    <recommendedName>
        <fullName evidence="4">Non-specific lipid-transfer protein</fullName>
    </recommendedName>
</protein>
<keyword evidence="5" id="KW-0732">Signal</keyword>
<dbReference type="CDD" id="cd01960">
    <property type="entry name" value="nsLTP1"/>
    <property type="match status" value="1"/>
</dbReference>
<evidence type="ECO:0000256" key="2">
    <source>
        <dbReference type="ARBA" id="ARBA00022448"/>
    </source>
</evidence>
<dbReference type="InterPro" id="IPR000528">
    <property type="entry name" value="Plant_nsLTP"/>
</dbReference>
<evidence type="ECO:0000256" key="3">
    <source>
        <dbReference type="ARBA" id="ARBA00023157"/>
    </source>
</evidence>
<dbReference type="SMART" id="SM00499">
    <property type="entry name" value="AAI"/>
    <property type="match status" value="1"/>
</dbReference>
<gene>
    <name evidence="7" type="ORF">KK1_041568</name>
</gene>
<dbReference type="Gene3D" id="1.10.110.10">
    <property type="entry name" value="Plant lipid-transfer and hydrophobic proteins"/>
    <property type="match status" value="1"/>
</dbReference>
<dbReference type="EMBL" id="KQ484125">
    <property type="protein sequence ID" value="KYP37234.1"/>
    <property type="molecule type" value="Genomic_DNA"/>
</dbReference>
<dbReference type="Gramene" id="C.cajan_34739.t">
    <property type="protein sequence ID" value="C.cajan_34739.t.cds1"/>
    <property type="gene ID" value="C.cajan_34739"/>
</dbReference>
<evidence type="ECO:0000256" key="1">
    <source>
        <dbReference type="ARBA" id="ARBA00009748"/>
    </source>
</evidence>